<reference evidence="1" key="1">
    <citation type="submission" date="2023-05" db="EMBL/GenBank/DDBJ databases">
        <title>Nepenthes gracilis genome sequencing.</title>
        <authorList>
            <person name="Fukushima K."/>
        </authorList>
    </citation>
    <scope>NUCLEOTIDE SEQUENCE</scope>
    <source>
        <strain evidence="1">SING2019-196</strain>
    </source>
</reference>
<evidence type="ECO:0000313" key="1">
    <source>
        <dbReference type="EMBL" id="GMH31673.1"/>
    </source>
</evidence>
<dbReference type="EMBL" id="BSYO01000040">
    <property type="protein sequence ID" value="GMH31673.1"/>
    <property type="molecule type" value="Genomic_DNA"/>
</dbReference>
<keyword evidence="2" id="KW-1185">Reference proteome</keyword>
<organism evidence="1 2">
    <name type="scientific">Nepenthes gracilis</name>
    <name type="common">Slender pitcher plant</name>
    <dbReference type="NCBI Taxonomy" id="150966"/>
    <lineage>
        <taxon>Eukaryota</taxon>
        <taxon>Viridiplantae</taxon>
        <taxon>Streptophyta</taxon>
        <taxon>Embryophyta</taxon>
        <taxon>Tracheophyta</taxon>
        <taxon>Spermatophyta</taxon>
        <taxon>Magnoliopsida</taxon>
        <taxon>eudicotyledons</taxon>
        <taxon>Gunneridae</taxon>
        <taxon>Pentapetalae</taxon>
        <taxon>Caryophyllales</taxon>
        <taxon>Nepenthaceae</taxon>
        <taxon>Nepenthes</taxon>
    </lineage>
</organism>
<dbReference type="Proteomes" id="UP001279734">
    <property type="component" value="Unassembled WGS sequence"/>
</dbReference>
<evidence type="ECO:0000313" key="2">
    <source>
        <dbReference type="Proteomes" id="UP001279734"/>
    </source>
</evidence>
<protein>
    <submittedName>
        <fullName evidence="1">Uncharacterized protein</fullName>
    </submittedName>
</protein>
<sequence>MVLIPYCIAAASVYFAPRDGRRDNAWLGGLRLECSFLSGLQNLMLAFLLNQKAVALLSSPHCCCPGVSSYALSLFDAECQIGFSDWLGDLSRHDVRWRYALPGWPIAGVGMWFNVGNALRLLHKKLAWKVLSSFG</sequence>
<gene>
    <name evidence="1" type="ORF">Nepgr_033517</name>
</gene>
<proteinExistence type="predicted"/>
<comment type="caution">
    <text evidence="1">The sequence shown here is derived from an EMBL/GenBank/DDBJ whole genome shotgun (WGS) entry which is preliminary data.</text>
</comment>
<dbReference type="AlphaFoldDB" id="A0AAD3TMH0"/>
<name>A0AAD3TMH0_NEPGR</name>
<accession>A0AAD3TMH0</accession>